<sequence>MSSGPTDPSSISASEIFHSNMSNIAADDPLAHSDPPQAPFTVVHPRNVHFLTPLKFSRKPNFHLRVNATLTTRLLTRRTTLKNTPKITINRTTASLGFFLSTSTRPPIVYPIVKEVSFYAPNEHRSILSLNQRETTGDSRATTRVARLAFHSDLDKQLAAVKRKKENREDIAYSNAVNHPVTIACMFIPLILL</sequence>
<proteinExistence type="predicted"/>
<evidence type="ECO:0000313" key="1">
    <source>
        <dbReference type="EMBL" id="VDM83443.1"/>
    </source>
</evidence>
<keyword evidence="2" id="KW-1185">Reference proteome</keyword>
<dbReference type="Proteomes" id="UP000270094">
    <property type="component" value="Unassembled WGS sequence"/>
</dbReference>
<protein>
    <submittedName>
        <fullName evidence="1">Uncharacterized protein</fullName>
    </submittedName>
</protein>
<reference evidence="1 2" key="1">
    <citation type="submission" date="2018-11" db="EMBL/GenBank/DDBJ databases">
        <authorList>
            <consortium name="Pathogen Informatics"/>
        </authorList>
    </citation>
    <scope>NUCLEOTIDE SEQUENCE [LARGE SCALE GENOMIC DNA]</scope>
</reference>
<dbReference type="AlphaFoldDB" id="A0A3P7JR90"/>
<dbReference type="OrthoDB" id="10600669at2759"/>
<dbReference type="EMBL" id="UYYB01123101">
    <property type="protein sequence ID" value="VDM83443.1"/>
    <property type="molecule type" value="Genomic_DNA"/>
</dbReference>
<organism evidence="1 2">
    <name type="scientific">Strongylus vulgaris</name>
    <name type="common">Blood worm</name>
    <dbReference type="NCBI Taxonomy" id="40348"/>
    <lineage>
        <taxon>Eukaryota</taxon>
        <taxon>Metazoa</taxon>
        <taxon>Ecdysozoa</taxon>
        <taxon>Nematoda</taxon>
        <taxon>Chromadorea</taxon>
        <taxon>Rhabditida</taxon>
        <taxon>Rhabditina</taxon>
        <taxon>Rhabditomorpha</taxon>
        <taxon>Strongyloidea</taxon>
        <taxon>Strongylidae</taxon>
        <taxon>Strongylus</taxon>
    </lineage>
</organism>
<accession>A0A3P7JR90</accession>
<gene>
    <name evidence="1" type="ORF">SVUK_LOCUS18441</name>
</gene>
<evidence type="ECO:0000313" key="2">
    <source>
        <dbReference type="Proteomes" id="UP000270094"/>
    </source>
</evidence>
<name>A0A3P7JR90_STRVU</name>